<dbReference type="InParanoid" id="A0A6J2YPG4"/>
<evidence type="ECO:0000313" key="3">
    <source>
        <dbReference type="RefSeq" id="XP_030765923.1"/>
    </source>
</evidence>
<reference evidence="3" key="1">
    <citation type="submission" date="2025-08" db="UniProtKB">
        <authorList>
            <consortium name="RefSeq"/>
        </authorList>
    </citation>
    <scope>IDENTIFICATION</scope>
    <source>
        <tissue evidence="3">Gonads</tissue>
    </source>
</reference>
<dbReference type="RefSeq" id="XP_030765923.1">
    <property type="nucleotide sequence ID" value="XM_030910063.1"/>
</dbReference>
<proteinExistence type="predicted"/>
<name>A0A6J2YPG4_SITOR</name>
<feature type="chain" id="PRO_5026938604" evidence="1">
    <location>
        <begin position="21"/>
        <end position="164"/>
    </location>
</feature>
<keyword evidence="1" id="KW-0732">Signal</keyword>
<dbReference type="Proteomes" id="UP000504635">
    <property type="component" value="Unplaced"/>
</dbReference>
<organism evidence="2 3">
    <name type="scientific">Sitophilus oryzae</name>
    <name type="common">Rice weevil</name>
    <name type="synonym">Curculio oryzae</name>
    <dbReference type="NCBI Taxonomy" id="7048"/>
    <lineage>
        <taxon>Eukaryota</taxon>
        <taxon>Metazoa</taxon>
        <taxon>Ecdysozoa</taxon>
        <taxon>Arthropoda</taxon>
        <taxon>Hexapoda</taxon>
        <taxon>Insecta</taxon>
        <taxon>Pterygota</taxon>
        <taxon>Neoptera</taxon>
        <taxon>Endopterygota</taxon>
        <taxon>Coleoptera</taxon>
        <taxon>Polyphaga</taxon>
        <taxon>Cucujiformia</taxon>
        <taxon>Curculionidae</taxon>
        <taxon>Dryophthorinae</taxon>
        <taxon>Sitophilus</taxon>
    </lineage>
</organism>
<dbReference type="OrthoDB" id="6780464at2759"/>
<accession>A0A6J2YPG4</accession>
<gene>
    <name evidence="3" type="primary">LOC115889966</name>
</gene>
<dbReference type="GeneID" id="115889966"/>
<evidence type="ECO:0000313" key="2">
    <source>
        <dbReference type="Proteomes" id="UP000504635"/>
    </source>
</evidence>
<feature type="signal peptide" evidence="1">
    <location>
        <begin position="1"/>
        <end position="20"/>
    </location>
</feature>
<sequence>MSILKIVAVLVLSLISTISCSVLAPAVAPVAFRYTQVAPPSVLPFSAQVSTFSRNLHVFDAPYAAGVIPGPPAIVQRAIVPPPATPVFPAPFAAPVAPLLPRIASVGPAIAPVAPFLPRVAPVAPALAPVGPVLPYNGFGGFVGPVGRSIHAVAPGFASAPLLG</sequence>
<dbReference type="AlphaFoldDB" id="A0A6J2YPG4"/>
<dbReference type="PROSITE" id="PS51257">
    <property type="entry name" value="PROKAR_LIPOPROTEIN"/>
    <property type="match status" value="1"/>
</dbReference>
<keyword evidence="2" id="KW-1185">Reference proteome</keyword>
<dbReference type="KEGG" id="soy:115889966"/>
<protein>
    <submittedName>
        <fullName evidence="3">Protein app1-like</fullName>
    </submittedName>
</protein>
<evidence type="ECO:0000256" key="1">
    <source>
        <dbReference type="SAM" id="SignalP"/>
    </source>
</evidence>